<dbReference type="AlphaFoldDB" id="B4QE10"/>
<evidence type="ECO:0000313" key="2">
    <source>
        <dbReference type="Proteomes" id="UP000000304"/>
    </source>
</evidence>
<reference evidence="1 2" key="1">
    <citation type="journal article" date="2007" name="Nature">
        <title>Evolution of genes and genomes on the Drosophila phylogeny.</title>
        <authorList>
            <consortium name="Drosophila 12 Genomes Consortium"/>
            <person name="Clark A.G."/>
            <person name="Eisen M.B."/>
            <person name="Smith D.R."/>
            <person name="Bergman C.M."/>
            <person name="Oliver B."/>
            <person name="Markow T.A."/>
            <person name="Kaufman T.C."/>
            <person name="Kellis M."/>
            <person name="Gelbart W."/>
            <person name="Iyer V.N."/>
            <person name="Pollard D.A."/>
            <person name="Sackton T.B."/>
            <person name="Larracuente A.M."/>
            <person name="Singh N.D."/>
            <person name="Abad J.P."/>
            <person name="Abt D.N."/>
            <person name="Adryan B."/>
            <person name="Aguade M."/>
            <person name="Akashi H."/>
            <person name="Anderson W.W."/>
            <person name="Aquadro C.F."/>
            <person name="Ardell D.H."/>
            <person name="Arguello R."/>
            <person name="Artieri C.G."/>
            <person name="Barbash D.A."/>
            <person name="Barker D."/>
            <person name="Barsanti P."/>
            <person name="Batterham P."/>
            <person name="Batzoglou S."/>
            <person name="Begun D."/>
            <person name="Bhutkar A."/>
            <person name="Blanco E."/>
            <person name="Bosak S.A."/>
            <person name="Bradley R.K."/>
            <person name="Brand A.D."/>
            <person name="Brent M.R."/>
            <person name="Brooks A.N."/>
            <person name="Brown R.H."/>
            <person name="Butlin R.K."/>
            <person name="Caggese C."/>
            <person name="Calvi B.R."/>
            <person name="Bernardo de Carvalho A."/>
            <person name="Caspi A."/>
            <person name="Castrezana S."/>
            <person name="Celniker S.E."/>
            <person name="Chang J.L."/>
            <person name="Chapple C."/>
            <person name="Chatterji S."/>
            <person name="Chinwalla A."/>
            <person name="Civetta A."/>
            <person name="Clifton S.W."/>
            <person name="Comeron J.M."/>
            <person name="Costello J.C."/>
            <person name="Coyne J.A."/>
            <person name="Daub J."/>
            <person name="David R.G."/>
            <person name="Delcher A.L."/>
            <person name="Delehaunty K."/>
            <person name="Do C.B."/>
            <person name="Ebling H."/>
            <person name="Edwards K."/>
            <person name="Eickbush T."/>
            <person name="Evans J.D."/>
            <person name="Filipski A."/>
            <person name="Findeiss S."/>
            <person name="Freyhult E."/>
            <person name="Fulton L."/>
            <person name="Fulton R."/>
            <person name="Garcia A.C."/>
            <person name="Gardiner A."/>
            <person name="Garfield D.A."/>
            <person name="Garvin B.E."/>
            <person name="Gibson G."/>
            <person name="Gilbert D."/>
            <person name="Gnerre S."/>
            <person name="Godfrey J."/>
            <person name="Good R."/>
            <person name="Gotea V."/>
            <person name="Gravely B."/>
            <person name="Greenberg A.J."/>
            <person name="Griffiths-Jones S."/>
            <person name="Gross S."/>
            <person name="Guigo R."/>
            <person name="Gustafson E.A."/>
            <person name="Haerty W."/>
            <person name="Hahn M.W."/>
            <person name="Halligan D.L."/>
            <person name="Halpern A.L."/>
            <person name="Halter G.M."/>
            <person name="Han M.V."/>
            <person name="Heger A."/>
            <person name="Hillier L."/>
            <person name="Hinrichs A.S."/>
            <person name="Holmes I."/>
            <person name="Hoskins R.A."/>
            <person name="Hubisz M.J."/>
            <person name="Hultmark D."/>
            <person name="Huntley M.A."/>
            <person name="Jaffe D.B."/>
            <person name="Jagadeeshan S."/>
            <person name="Jeck W.R."/>
            <person name="Johnson J."/>
            <person name="Jones C.D."/>
            <person name="Jordan W.C."/>
            <person name="Karpen G.H."/>
            <person name="Kataoka E."/>
            <person name="Keightley P.D."/>
            <person name="Kheradpour P."/>
            <person name="Kirkness E.F."/>
            <person name="Koerich L.B."/>
            <person name="Kristiansen K."/>
            <person name="Kudrna D."/>
            <person name="Kulathinal R.J."/>
            <person name="Kumar S."/>
            <person name="Kwok R."/>
            <person name="Lander E."/>
            <person name="Langley C.H."/>
            <person name="Lapoint R."/>
            <person name="Lazzaro B.P."/>
            <person name="Lee S.J."/>
            <person name="Levesque L."/>
            <person name="Li R."/>
            <person name="Lin C.F."/>
            <person name="Lin M.F."/>
            <person name="Lindblad-Toh K."/>
            <person name="Llopart A."/>
            <person name="Long M."/>
            <person name="Low L."/>
            <person name="Lozovsky E."/>
            <person name="Lu J."/>
            <person name="Luo M."/>
            <person name="Machado C.A."/>
            <person name="Makalowski W."/>
            <person name="Marzo M."/>
            <person name="Matsuda M."/>
            <person name="Matzkin L."/>
            <person name="McAllister B."/>
            <person name="McBride C.S."/>
            <person name="McKernan B."/>
            <person name="McKernan K."/>
            <person name="Mendez-Lago M."/>
            <person name="Minx P."/>
            <person name="Mollenhauer M.U."/>
            <person name="Montooth K."/>
            <person name="Mount S.M."/>
            <person name="Mu X."/>
            <person name="Myers E."/>
            <person name="Negre B."/>
            <person name="Newfeld S."/>
            <person name="Nielsen R."/>
            <person name="Noor M.A."/>
            <person name="O'Grady P."/>
            <person name="Pachter L."/>
            <person name="Papaceit M."/>
            <person name="Parisi M.J."/>
            <person name="Parisi M."/>
            <person name="Parts L."/>
            <person name="Pedersen J.S."/>
            <person name="Pesole G."/>
            <person name="Phillippy A.M."/>
            <person name="Ponting C.P."/>
            <person name="Pop M."/>
            <person name="Porcelli D."/>
            <person name="Powell J.R."/>
            <person name="Prohaska S."/>
            <person name="Pruitt K."/>
            <person name="Puig M."/>
            <person name="Quesneville H."/>
            <person name="Ram K.R."/>
            <person name="Rand D."/>
            <person name="Rasmussen M.D."/>
            <person name="Reed L.K."/>
            <person name="Reenan R."/>
            <person name="Reily A."/>
            <person name="Remington K.A."/>
            <person name="Rieger T.T."/>
            <person name="Ritchie M.G."/>
            <person name="Robin C."/>
            <person name="Rogers Y.H."/>
            <person name="Rohde C."/>
            <person name="Rozas J."/>
            <person name="Rubenfield M.J."/>
            <person name="Ruiz A."/>
            <person name="Russo S."/>
            <person name="Salzberg S.L."/>
            <person name="Sanchez-Gracia A."/>
            <person name="Saranga D.J."/>
            <person name="Sato H."/>
            <person name="Schaeffer S.W."/>
            <person name="Schatz M.C."/>
            <person name="Schlenke T."/>
            <person name="Schwartz R."/>
            <person name="Segarra C."/>
            <person name="Singh R.S."/>
            <person name="Sirot L."/>
            <person name="Sirota M."/>
            <person name="Sisneros N.B."/>
            <person name="Smith C.D."/>
            <person name="Smith T.F."/>
            <person name="Spieth J."/>
            <person name="Stage D.E."/>
            <person name="Stark A."/>
            <person name="Stephan W."/>
            <person name="Strausberg R.L."/>
            <person name="Strempel S."/>
            <person name="Sturgill D."/>
            <person name="Sutton G."/>
            <person name="Sutton G.G."/>
            <person name="Tao W."/>
            <person name="Teichmann S."/>
            <person name="Tobari Y.N."/>
            <person name="Tomimura Y."/>
            <person name="Tsolas J.M."/>
            <person name="Valente V.L."/>
            <person name="Venter E."/>
            <person name="Venter J.C."/>
            <person name="Vicario S."/>
            <person name="Vieira F.G."/>
            <person name="Vilella A.J."/>
            <person name="Villasante A."/>
            <person name="Walenz B."/>
            <person name="Wang J."/>
            <person name="Wasserman M."/>
            <person name="Watts T."/>
            <person name="Wilson D."/>
            <person name="Wilson R.K."/>
            <person name="Wing R.A."/>
            <person name="Wolfner M.F."/>
            <person name="Wong A."/>
            <person name="Wong G.K."/>
            <person name="Wu C.I."/>
            <person name="Wu G."/>
            <person name="Yamamoto D."/>
            <person name="Yang H.P."/>
            <person name="Yang S.P."/>
            <person name="Yorke J.A."/>
            <person name="Yoshida K."/>
            <person name="Zdobnov E."/>
            <person name="Zhang P."/>
            <person name="Zhang Y."/>
            <person name="Zimin A.V."/>
            <person name="Baldwin J."/>
            <person name="Abdouelleil A."/>
            <person name="Abdulkadir J."/>
            <person name="Abebe A."/>
            <person name="Abera B."/>
            <person name="Abreu J."/>
            <person name="Acer S.C."/>
            <person name="Aftuck L."/>
            <person name="Alexander A."/>
            <person name="An P."/>
            <person name="Anderson E."/>
            <person name="Anderson S."/>
            <person name="Arachi H."/>
            <person name="Azer M."/>
            <person name="Bachantsang P."/>
            <person name="Barry A."/>
            <person name="Bayul T."/>
            <person name="Berlin A."/>
            <person name="Bessette D."/>
            <person name="Bloom T."/>
            <person name="Blye J."/>
            <person name="Boguslavskiy L."/>
            <person name="Bonnet C."/>
            <person name="Boukhgalter B."/>
            <person name="Bourzgui I."/>
            <person name="Brown A."/>
            <person name="Cahill P."/>
            <person name="Channer S."/>
            <person name="Cheshatsang Y."/>
            <person name="Chuda L."/>
            <person name="Citroen M."/>
            <person name="Collymore A."/>
            <person name="Cooke P."/>
            <person name="Costello M."/>
            <person name="D'Aco K."/>
            <person name="Daza R."/>
            <person name="De Haan G."/>
            <person name="DeGray S."/>
            <person name="DeMaso C."/>
            <person name="Dhargay N."/>
            <person name="Dooley K."/>
            <person name="Dooley E."/>
            <person name="Doricent M."/>
            <person name="Dorje P."/>
            <person name="Dorjee K."/>
            <person name="Dupes A."/>
            <person name="Elong R."/>
            <person name="Falk J."/>
            <person name="Farina A."/>
            <person name="Faro S."/>
            <person name="Ferguson D."/>
            <person name="Fisher S."/>
            <person name="Foley C.D."/>
            <person name="Franke A."/>
            <person name="Friedrich D."/>
            <person name="Gadbois L."/>
            <person name="Gearin G."/>
            <person name="Gearin C.R."/>
            <person name="Giannoukos G."/>
            <person name="Goode T."/>
            <person name="Graham J."/>
            <person name="Grandbois E."/>
            <person name="Grewal S."/>
            <person name="Gyaltsen K."/>
            <person name="Hafez N."/>
            <person name="Hagos B."/>
            <person name="Hall J."/>
            <person name="Henson C."/>
            <person name="Hollinger A."/>
            <person name="Honan T."/>
            <person name="Huard M.D."/>
            <person name="Hughes L."/>
            <person name="Hurhula B."/>
            <person name="Husby M.E."/>
            <person name="Kamat A."/>
            <person name="Kanga B."/>
            <person name="Kashin S."/>
            <person name="Khazanovich D."/>
            <person name="Kisner P."/>
            <person name="Lance K."/>
            <person name="Lara M."/>
            <person name="Lee W."/>
            <person name="Lennon N."/>
            <person name="Letendre F."/>
            <person name="LeVine R."/>
            <person name="Lipovsky A."/>
            <person name="Liu X."/>
            <person name="Liu J."/>
            <person name="Liu S."/>
            <person name="Lokyitsang T."/>
            <person name="Lokyitsang Y."/>
            <person name="Lubonja R."/>
            <person name="Lui A."/>
            <person name="MacDonald P."/>
            <person name="Magnisalis V."/>
            <person name="Maru K."/>
            <person name="Matthews C."/>
            <person name="McCusker W."/>
            <person name="McDonough S."/>
            <person name="Mehta T."/>
            <person name="Meldrim J."/>
            <person name="Meneus L."/>
            <person name="Mihai O."/>
            <person name="Mihalev A."/>
            <person name="Mihova T."/>
            <person name="Mittelman R."/>
            <person name="Mlenga V."/>
            <person name="Montmayeur A."/>
            <person name="Mulrain L."/>
            <person name="Navidi A."/>
            <person name="Naylor J."/>
            <person name="Negash T."/>
            <person name="Nguyen T."/>
            <person name="Nguyen N."/>
            <person name="Nicol R."/>
            <person name="Norbu C."/>
            <person name="Norbu N."/>
            <person name="Novod N."/>
            <person name="O'Neill B."/>
            <person name="Osman S."/>
            <person name="Markiewicz E."/>
            <person name="Oyono O.L."/>
            <person name="Patti C."/>
            <person name="Phunkhang P."/>
            <person name="Pierre F."/>
            <person name="Priest M."/>
            <person name="Raghuraman S."/>
            <person name="Rege F."/>
            <person name="Reyes R."/>
            <person name="Rise C."/>
            <person name="Rogov P."/>
            <person name="Ross K."/>
            <person name="Ryan E."/>
            <person name="Settipalli S."/>
            <person name="Shea T."/>
            <person name="Sherpa N."/>
            <person name="Shi L."/>
            <person name="Shih D."/>
            <person name="Sparrow T."/>
            <person name="Spaulding J."/>
            <person name="Stalker J."/>
            <person name="Stange-Thomann N."/>
            <person name="Stavropoulos S."/>
            <person name="Stone C."/>
            <person name="Strader C."/>
            <person name="Tesfaye S."/>
            <person name="Thomson T."/>
            <person name="Thoulutsang Y."/>
            <person name="Thoulutsang D."/>
            <person name="Topham K."/>
            <person name="Topping I."/>
            <person name="Tsamla T."/>
            <person name="Vassiliev H."/>
            <person name="Vo A."/>
            <person name="Wangchuk T."/>
            <person name="Wangdi T."/>
            <person name="Weiand M."/>
            <person name="Wilkinson J."/>
            <person name="Wilson A."/>
            <person name="Yadav S."/>
            <person name="Young G."/>
            <person name="Yu Q."/>
            <person name="Zembek L."/>
            <person name="Zhong D."/>
            <person name="Zimmer A."/>
            <person name="Zwirko Z."/>
            <person name="Jaffe D.B."/>
            <person name="Alvarez P."/>
            <person name="Brockman W."/>
            <person name="Butler J."/>
            <person name="Chin C."/>
            <person name="Gnerre S."/>
            <person name="Grabherr M."/>
            <person name="Kleber M."/>
            <person name="Mauceli E."/>
            <person name="MacCallum I."/>
        </authorList>
    </citation>
    <scope>NUCLEOTIDE SEQUENCE [LARGE SCALE GENOMIC DNA]</scope>
    <source>
        <strain evidence="2">white501</strain>
    </source>
</reference>
<dbReference type="HOGENOM" id="CLU_2239382_0_0_1"/>
<name>B4QE10_DROSI</name>
<keyword evidence="2" id="KW-1185">Reference proteome</keyword>
<gene>
    <name evidence="1" type="primary">Dsim\GD25774</name>
    <name evidence="1" type="ORF">Dsim_GD25774</name>
</gene>
<dbReference type="EMBL" id="CM000362">
    <property type="protein sequence ID" value="EDX06904.1"/>
    <property type="molecule type" value="Genomic_DNA"/>
</dbReference>
<dbReference type="Proteomes" id="UP000000304">
    <property type="component" value="Chromosome 2R"/>
</dbReference>
<organism evidence="1 2">
    <name type="scientific">Drosophila simulans</name>
    <name type="common">Fruit fly</name>
    <dbReference type="NCBI Taxonomy" id="7240"/>
    <lineage>
        <taxon>Eukaryota</taxon>
        <taxon>Metazoa</taxon>
        <taxon>Ecdysozoa</taxon>
        <taxon>Arthropoda</taxon>
        <taxon>Hexapoda</taxon>
        <taxon>Insecta</taxon>
        <taxon>Pterygota</taxon>
        <taxon>Neoptera</taxon>
        <taxon>Endopterygota</taxon>
        <taxon>Diptera</taxon>
        <taxon>Brachycera</taxon>
        <taxon>Muscomorpha</taxon>
        <taxon>Ephydroidea</taxon>
        <taxon>Drosophilidae</taxon>
        <taxon>Drosophila</taxon>
        <taxon>Sophophora</taxon>
    </lineage>
</organism>
<protein>
    <submittedName>
        <fullName evidence="1">GD25774</fullName>
    </submittedName>
</protein>
<accession>B4QE10</accession>
<evidence type="ECO:0000313" key="1">
    <source>
        <dbReference type="EMBL" id="EDX06904.1"/>
    </source>
</evidence>
<proteinExistence type="predicted"/>
<sequence>MLLGQPTKGIRNGCILPDTWQLESQRVRRAEEQTSDIRGPGARRHQAVKMDVAMDVVLGACAKVCSCWLARASSYLLLEVRCGAISKLVLEQDYPAQLEGTRYGY</sequence>